<dbReference type="Proteomes" id="UP001530400">
    <property type="component" value="Unassembled WGS sequence"/>
</dbReference>
<gene>
    <name evidence="1" type="ORF">ACHAWO_013645</name>
</gene>
<reference evidence="1 2" key="1">
    <citation type="submission" date="2024-10" db="EMBL/GenBank/DDBJ databases">
        <title>Updated reference genomes for cyclostephanoid diatoms.</title>
        <authorList>
            <person name="Roberts W.R."/>
            <person name="Alverson A.J."/>
        </authorList>
    </citation>
    <scope>NUCLEOTIDE SEQUENCE [LARGE SCALE GENOMIC DNA]</scope>
    <source>
        <strain evidence="1 2">AJA010-31</strain>
    </source>
</reference>
<dbReference type="EMBL" id="JALLPJ020000166">
    <property type="protein sequence ID" value="KAL3800216.1"/>
    <property type="molecule type" value="Genomic_DNA"/>
</dbReference>
<comment type="caution">
    <text evidence="1">The sequence shown here is derived from an EMBL/GenBank/DDBJ whole genome shotgun (WGS) entry which is preliminary data.</text>
</comment>
<keyword evidence="2" id="KW-1185">Reference proteome</keyword>
<evidence type="ECO:0000313" key="2">
    <source>
        <dbReference type="Proteomes" id="UP001530400"/>
    </source>
</evidence>
<proteinExistence type="predicted"/>
<protein>
    <submittedName>
        <fullName evidence="1">Uncharacterized protein</fullName>
    </submittedName>
</protein>
<sequence length="648" mass="73249">MLTDQNLLRNPLPTLDGIEYHLSNVFGKEEFNGGTAVYALLNAARSKIEKGGFTTNMKNRSEDYMRNIGQDEALQRLVVLFNLSILTKEQDRMLCEFFDEYMTFLSTLDDDTILHPLLRVIFEIIHQHDGYRVGGCKSRIILMAIEMAVQLLAGVRMDCEMFSDVILGRHAELFGKSKAEIKSHCINEVITNLRDKDSVNFQAIGSWPPLLGALGESYLSSKVWMYHYVLGCGLHESKRLPFVDIFKNGCAAATPQNPYSTEFTKKEIDDARQYSRELAGDYARTPNSFVVFDRNSNAWPNLSDLVSMLEDEGWERVPGDPDDTVLVFVCPKSNSVWTIVPAFCNIANSLEERCANSGRVPPTEEQAYRAAVACDTVKMMIDFILERDSTVDEKSYRTAAAVALTVDHLYRNFHLGKKACVAIAKALVAIYKERAAVIDRSRVGMADSGSIFTHCIYLYNRPNRRQSSTRNQWQRRHHILNLLSNASDETFNDTSILQSLLVQLRAMPTVANDGDLDCCLKIIIKKTYVKRDSEMHELIKCLRRLIRIEAGLGQSNFDISADNMPLKNHAVSMVLAGRKVWMLRPHVDNQKHNKVAYGDVSYGDESFDRDDEQNLVIQELVCETGLCEGWFARPAFVRDDSAEAVIVA</sequence>
<evidence type="ECO:0000313" key="1">
    <source>
        <dbReference type="EMBL" id="KAL3800216.1"/>
    </source>
</evidence>
<dbReference type="AlphaFoldDB" id="A0ABD3QL94"/>
<organism evidence="1 2">
    <name type="scientific">Cyclotella atomus</name>
    <dbReference type="NCBI Taxonomy" id="382360"/>
    <lineage>
        <taxon>Eukaryota</taxon>
        <taxon>Sar</taxon>
        <taxon>Stramenopiles</taxon>
        <taxon>Ochrophyta</taxon>
        <taxon>Bacillariophyta</taxon>
        <taxon>Coscinodiscophyceae</taxon>
        <taxon>Thalassiosirophycidae</taxon>
        <taxon>Stephanodiscales</taxon>
        <taxon>Stephanodiscaceae</taxon>
        <taxon>Cyclotella</taxon>
    </lineage>
</organism>
<name>A0ABD3QL94_9STRA</name>
<accession>A0ABD3QL94</accession>